<comment type="pathway">
    <text evidence="1 9">Porphyrin-containing compound metabolism; protoporphyrin-IX biosynthesis; coproporphyrinogen-III from 5-aminolevulinate: step 3/4.</text>
</comment>
<dbReference type="PANTHER" id="PTHR38042">
    <property type="entry name" value="UROPORPHYRINOGEN-III SYNTHASE, CHLOROPLASTIC"/>
    <property type="match status" value="1"/>
</dbReference>
<dbReference type="GO" id="GO:0006780">
    <property type="term" value="P:uroporphyrinogen III biosynthetic process"/>
    <property type="evidence" value="ECO:0007669"/>
    <property type="project" value="UniProtKB-UniRule"/>
</dbReference>
<organism evidence="11 12">
    <name type="scientific">endosymbiont of Escarpia spicata</name>
    <dbReference type="NCBI Taxonomy" id="2200908"/>
    <lineage>
        <taxon>Bacteria</taxon>
        <taxon>Pseudomonadati</taxon>
        <taxon>Pseudomonadota</taxon>
        <taxon>Gammaproteobacteria</taxon>
        <taxon>sulfur-oxidizing symbionts</taxon>
    </lineage>
</organism>
<evidence type="ECO:0000256" key="6">
    <source>
        <dbReference type="ARBA" id="ARBA00037589"/>
    </source>
</evidence>
<dbReference type="Gene3D" id="3.40.50.10090">
    <property type="match status" value="2"/>
</dbReference>
<comment type="caution">
    <text evidence="11">The sequence shown here is derived from an EMBL/GenBank/DDBJ whole genome shotgun (WGS) entry which is preliminary data.</text>
</comment>
<dbReference type="EC" id="4.2.1.75" evidence="3 9"/>
<feature type="domain" description="Tetrapyrrole biosynthesis uroporphyrinogen III synthase" evidence="10">
    <location>
        <begin position="26"/>
        <end position="246"/>
    </location>
</feature>
<comment type="similarity">
    <text evidence="2 9">Belongs to the uroporphyrinogen-III synthase family.</text>
</comment>
<evidence type="ECO:0000313" key="12">
    <source>
        <dbReference type="Proteomes" id="UP000254771"/>
    </source>
</evidence>
<evidence type="ECO:0000259" key="10">
    <source>
        <dbReference type="Pfam" id="PF02602"/>
    </source>
</evidence>
<dbReference type="SUPFAM" id="SSF69618">
    <property type="entry name" value="HemD-like"/>
    <property type="match status" value="1"/>
</dbReference>
<reference evidence="11 12" key="1">
    <citation type="journal article" date="2018" name="ISME J.">
        <title>Endosymbiont genomes yield clues of tubeworm success.</title>
        <authorList>
            <person name="Li Y."/>
            <person name="Liles M.R."/>
            <person name="Halanych K.M."/>
        </authorList>
    </citation>
    <scope>NUCLEOTIDE SEQUENCE [LARGE SCALE GENOMIC DNA]</scope>
    <source>
        <strain evidence="11">A1462</strain>
    </source>
</reference>
<accession>A0A370DEN7</accession>
<evidence type="ECO:0000256" key="7">
    <source>
        <dbReference type="ARBA" id="ARBA00040167"/>
    </source>
</evidence>
<evidence type="ECO:0000256" key="1">
    <source>
        <dbReference type="ARBA" id="ARBA00004772"/>
    </source>
</evidence>
<dbReference type="InterPro" id="IPR039793">
    <property type="entry name" value="UROS/Hem4"/>
</dbReference>
<keyword evidence="5 9" id="KW-0627">Porphyrin biosynthesis</keyword>
<dbReference type="GO" id="GO:0006782">
    <property type="term" value="P:protoporphyrinogen IX biosynthetic process"/>
    <property type="evidence" value="ECO:0007669"/>
    <property type="project" value="UniProtKB-UniRule"/>
</dbReference>
<name>A0A370DEN7_9GAMM</name>
<evidence type="ECO:0000256" key="2">
    <source>
        <dbReference type="ARBA" id="ARBA00008133"/>
    </source>
</evidence>
<evidence type="ECO:0000256" key="9">
    <source>
        <dbReference type="RuleBase" id="RU366031"/>
    </source>
</evidence>
<protein>
    <recommendedName>
        <fullName evidence="7 9">Uroporphyrinogen-III synthase</fullName>
        <ecNumber evidence="3 9">4.2.1.75</ecNumber>
    </recommendedName>
</protein>
<gene>
    <name evidence="11" type="ORF">DIZ78_15210</name>
</gene>
<sequence>MNVSCDLRGIGVLVTRPEHQAGGLCERIEENGGKALPFPAIRIDPTEDADAARLLLGLEAGETLIFVSPNAVTFGLQLLHGERLPDGIRLASVGKGTARGLMQAGYPPDVVPSERFDSEGLLATPELQQVAGKRIVIVRGVGGRALLGETLKQRGAEVSYAEVYRRQRPVVDVAPMLADWSRRVQVVTATSNDILANLAALLGDAGRQRLCLTPLLVISPRMVEEARRMGFEQIVLADGADEESIVRRLCEWWMETH</sequence>
<keyword evidence="12" id="KW-1185">Reference proteome</keyword>
<dbReference type="EMBL" id="QFXE01000020">
    <property type="protein sequence ID" value="RDH83341.1"/>
    <property type="molecule type" value="Genomic_DNA"/>
</dbReference>
<dbReference type="Pfam" id="PF02602">
    <property type="entry name" value="HEM4"/>
    <property type="match status" value="1"/>
</dbReference>
<proteinExistence type="inferred from homology"/>
<comment type="catalytic activity">
    <reaction evidence="8 9">
        <text>hydroxymethylbilane = uroporphyrinogen III + H2O</text>
        <dbReference type="Rhea" id="RHEA:18965"/>
        <dbReference type="ChEBI" id="CHEBI:15377"/>
        <dbReference type="ChEBI" id="CHEBI:57308"/>
        <dbReference type="ChEBI" id="CHEBI:57845"/>
        <dbReference type="EC" id="4.2.1.75"/>
    </reaction>
</comment>
<dbReference type="Proteomes" id="UP000254771">
    <property type="component" value="Unassembled WGS sequence"/>
</dbReference>
<evidence type="ECO:0000256" key="3">
    <source>
        <dbReference type="ARBA" id="ARBA00013109"/>
    </source>
</evidence>
<dbReference type="InterPro" id="IPR003754">
    <property type="entry name" value="4pyrrol_synth_uPrphyn_synth"/>
</dbReference>
<dbReference type="PANTHER" id="PTHR38042:SF1">
    <property type="entry name" value="UROPORPHYRINOGEN-III SYNTHASE, CHLOROPLASTIC"/>
    <property type="match status" value="1"/>
</dbReference>
<evidence type="ECO:0000313" key="11">
    <source>
        <dbReference type="EMBL" id="RDH83341.1"/>
    </source>
</evidence>
<evidence type="ECO:0000256" key="8">
    <source>
        <dbReference type="ARBA" id="ARBA00048617"/>
    </source>
</evidence>
<evidence type="ECO:0000256" key="5">
    <source>
        <dbReference type="ARBA" id="ARBA00023244"/>
    </source>
</evidence>
<evidence type="ECO:0000256" key="4">
    <source>
        <dbReference type="ARBA" id="ARBA00023239"/>
    </source>
</evidence>
<dbReference type="InterPro" id="IPR036108">
    <property type="entry name" value="4pyrrol_syn_uPrphyn_synt_sf"/>
</dbReference>
<dbReference type="AlphaFoldDB" id="A0A370DEN7"/>
<keyword evidence="4 9" id="KW-0456">Lyase</keyword>
<dbReference type="UniPathway" id="UPA00251">
    <property type="reaction ID" value="UER00320"/>
</dbReference>
<comment type="function">
    <text evidence="6 9">Catalyzes cyclization of the linear tetrapyrrole, hydroxymethylbilane, to the macrocyclic uroporphyrinogen III.</text>
</comment>
<dbReference type="GO" id="GO:0004852">
    <property type="term" value="F:uroporphyrinogen-III synthase activity"/>
    <property type="evidence" value="ECO:0007669"/>
    <property type="project" value="UniProtKB-UniRule"/>
</dbReference>
<dbReference type="CDD" id="cd06578">
    <property type="entry name" value="HemD"/>
    <property type="match status" value="1"/>
</dbReference>